<evidence type="ECO:0000313" key="3">
    <source>
        <dbReference type="Proteomes" id="UP001162741"/>
    </source>
</evidence>
<evidence type="ECO:0008006" key="4">
    <source>
        <dbReference type="Google" id="ProtNLM"/>
    </source>
</evidence>
<sequence>MTRGKQLYSAICICLLLPFAGMAQNGPRSINDERDFLGFTTSNPPVITIATAAEYQNGKFSDAPSSILLAVGIAWTVSVRAQTATLNNGINTIPVNQVTIQVVGATFGTGVITLSTTNQVVASSVLTLGSSFNFRYTLKGGNHLLQPAGNYTGTVIFSTTGL</sequence>
<keyword evidence="3" id="KW-1185">Reference proteome</keyword>
<evidence type="ECO:0000256" key="1">
    <source>
        <dbReference type="SAM" id="SignalP"/>
    </source>
</evidence>
<dbReference type="RefSeq" id="WP_244845586.1">
    <property type="nucleotide sequence ID" value="NZ_CP107006.1"/>
</dbReference>
<proteinExistence type="predicted"/>
<reference evidence="2" key="1">
    <citation type="submission" date="2022-10" db="EMBL/GenBank/DDBJ databases">
        <title>Chitinophaga sp. nov., isolated from soil.</title>
        <authorList>
            <person name="Jeon C.O."/>
        </authorList>
    </citation>
    <scope>NUCLEOTIDE SEQUENCE</scope>
    <source>
        <strain evidence="2">R8</strain>
    </source>
</reference>
<keyword evidence="1" id="KW-0732">Signal</keyword>
<feature type="chain" id="PRO_5045622428" description="DUF4402 domain-containing protein" evidence="1">
    <location>
        <begin position="24"/>
        <end position="162"/>
    </location>
</feature>
<dbReference type="EMBL" id="CP107006">
    <property type="protein sequence ID" value="UYQ93208.1"/>
    <property type="molecule type" value="Genomic_DNA"/>
</dbReference>
<feature type="signal peptide" evidence="1">
    <location>
        <begin position="1"/>
        <end position="23"/>
    </location>
</feature>
<organism evidence="2 3">
    <name type="scientific">Chitinophaga horti</name>
    <dbReference type="NCBI Taxonomy" id="2920382"/>
    <lineage>
        <taxon>Bacteria</taxon>
        <taxon>Pseudomonadati</taxon>
        <taxon>Bacteroidota</taxon>
        <taxon>Chitinophagia</taxon>
        <taxon>Chitinophagales</taxon>
        <taxon>Chitinophagaceae</taxon>
        <taxon>Chitinophaga</taxon>
    </lineage>
</organism>
<accession>A0ABY6J0Y6</accession>
<name>A0ABY6J0Y6_9BACT</name>
<gene>
    <name evidence="2" type="ORF">MKQ68_24300</name>
</gene>
<dbReference type="Proteomes" id="UP001162741">
    <property type="component" value="Chromosome"/>
</dbReference>
<protein>
    <recommendedName>
        <fullName evidence="4">DUF4402 domain-containing protein</fullName>
    </recommendedName>
</protein>
<evidence type="ECO:0000313" key="2">
    <source>
        <dbReference type="EMBL" id="UYQ93208.1"/>
    </source>
</evidence>